<dbReference type="Pfam" id="PF00385">
    <property type="entry name" value="Chromo"/>
    <property type="match status" value="1"/>
</dbReference>
<sequence length="194" mass="22396">MMLDRELARNLAKVHVRAAQQRQARCNDTRMRPLTLKAGDKVLLSTTHLKLKTGTSRNKFNARYVGPFTIETMVNQNAAKLKLPKHMQIHPVVNIAQLRPYKDGADRFPDRAEANQAPEPYINEQGAIFYEVEAILNRQITPHTKRVTYLVKFRGQDAHENLYIDEATLLEDVPELIAEYEKKHPRSASKQRKR</sequence>
<dbReference type="OrthoDB" id="538476at2759"/>
<dbReference type="CDD" id="cd00024">
    <property type="entry name" value="CD_CSD"/>
    <property type="match status" value="1"/>
</dbReference>
<dbReference type="InterPro" id="IPR000953">
    <property type="entry name" value="Chromo/chromo_shadow_dom"/>
</dbReference>
<dbReference type="SUPFAM" id="SSF54160">
    <property type="entry name" value="Chromo domain-like"/>
    <property type="match status" value="1"/>
</dbReference>
<dbReference type="InterPro" id="IPR023780">
    <property type="entry name" value="Chromo_domain"/>
</dbReference>
<keyword evidence="3" id="KW-1185">Reference proteome</keyword>
<dbReference type="AlphaFoldDB" id="A0A835Y2Z5"/>
<name>A0A835Y2Z5_9CHLO</name>
<dbReference type="InterPro" id="IPR056924">
    <property type="entry name" value="SH3_Tf2-1"/>
</dbReference>
<feature type="domain" description="Chromo" evidence="1">
    <location>
        <begin position="130"/>
        <end position="192"/>
    </location>
</feature>
<dbReference type="Gene3D" id="2.40.50.40">
    <property type="match status" value="1"/>
</dbReference>
<protein>
    <recommendedName>
        <fullName evidence="1">Chromo domain-containing protein</fullName>
    </recommendedName>
</protein>
<comment type="caution">
    <text evidence="2">The sequence shown here is derived from an EMBL/GenBank/DDBJ whole genome shotgun (WGS) entry which is preliminary data.</text>
</comment>
<evidence type="ECO:0000259" key="1">
    <source>
        <dbReference type="PROSITE" id="PS50013"/>
    </source>
</evidence>
<dbReference type="InterPro" id="IPR016197">
    <property type="entry name" value="Chromo-like_dom_sf"/>
</dbReference>
<dbReference type="EMBL" id="JAEHOE010000039">
    <property type="protein sequence ID" value="KAG2493161.1"/>
    <property type="molecule type" value="Genomic_DNA"/>
</dbReference>
<dbReference type="PROSITE" id="PS50013">
    <property type="entry name" value="CHROMO_2"/>
    <property type="match status" value="1"/>
</dbReference>
<dbReference type="Pfam" id="PF24626">
    <property type="entry name" value="SH3_Tf2-1"/>
    <property type="match status" value="1"/>
</dbReference>
<gene>
    <name evidence="2" type="ORF">HYH03_008583</name>
</gene>
<evidence type="ECO:0000313" key="2">
    <source>
        <dbReference type="EMBL" id="KAG2493161.1"/>
    </source>
</evidence>
<proteinExistence type="predicted"/>
<accession>A0A835Y2Z5</accession>
<evidence type="ECO:0000313" key="3">
    <source>
        <dbReference type="Proteomes" id="UP000612055"/>
    </source>
</evidence>
<dbReference type="Proteomes" id="UP000612055">
    <property type="component" value="Unassembled WGS sequence"/>
</dbReference>
<dbReference type="SMART" id="SM00298">
    <property type="entry name" value="CHROMO"/>
    <property type="match status" value="1"/>
</dbReference>
<organism evidence="2 3">
    <name type="scientific">Edaphochlamys debaryana</name>
    <dbReference type="NCBI Taxonomy" id="47281"/>
    <lineage>
        <taxon>Eukaryota</taxon>
        <taxon>Viridiplantae</taxon>
        <taxon>Chlorophyta</taxon>
        <taxon>core chlorophytes</taxon>
        <taxon>Chlorophyceae</taxon>
        <taxon>CS clade</taxon>
        <taxon>Chlamydomonadales</taxon>
        <taxon>Chlamydomonadales incertae sedis</taxon>
        <taxon>Edaphochlamys</taxon>
    </lineage>
</organism>
<reference evidence="2" key="1">
    <citation type="journal article" date="2020" name="bioRxiv">
        <title>Comparative genomics of Chlamydomonas.</title>
        <authorList>
            <person name="Craig R.J."/>
            <person name="Hasan A.R."/>
            <person name="Ness R.W."/>
            <person name="Keightley P.D."/>
        </authorList>
    </citation>
    <scope>NUCLEOTIDE SEQUENCE</scope>
    <source>
        <strain evidence="2">CCAP 11/70</strain>
    </source>
</reference>